<feature type="chain" id="PRO_5022859270" evidence="1">
    <location>
        <begin position="23"/>
        <end position="100"/>
    </location>
</feature>
<proteinExistence type="predicted"/>
<gene>
    <name evidence="2" type="ORF">FUA22_06475</name>
</gene>
<feature type="signal peptide" evidence="1">
    <location>
        <begin position="1"/>
        <end position="22"/>
    </location>
</feature>
<dbReference type="OrthoDB" id="1194731at2"/>
<evidence type="ECO:0000256" key="1">
    <source>
        <dbReference type="SAM" id="SignalP"/>
    </source>
</evidence>
<accession>A0A5C7GNH3</accession>
<dbReference type="EMBL" id="VRKQ01000008">
    <property type="protein sequence ID" value="TXG39511.1"/>
    <property type="molecule type" value="Genomic_DNA"/>
</dbReference>
<name>A0A5C7GNH3_9FLAO</name>
<reference evidence="2 3" key="1">
    <citation type="submission" date="2019-08" db="EMBL/GenBank/DDBJ databases">
        <title>Seonamhaeicola sediminis sp. nov., isolated from marine sediment.</title>
        <authorList>
            <person name="Cao W.R."/>
        </authorList>
    </citation>
    <scope>NUCLEOTIDE SEQUENCE [LARGE SCALE GENOMIC DNA]</scope>
    <source>
        <strain evidence="2 3">1505</strain>
    </source>
</reference>
<comment type="caution">
    <text evidence="2">The sequence shown here is derived from an EMBL/GenBank/DDBJ whole genome shotgun (WGS) entry which is preliminary data.</text>
</comment>
<keyword evidence="3" id="KW-1185">Reference proteome</keyword>
<protein>
    <submittedName>
        <fullName evidence="2">Uncharacterized protein</fullName>
    </submittedName>
</protein>
<dbReference type="RefSeq" id="WP_147767081.1">
    <property type="nucleotide sequence ID" value="NZ_VRKQ01000008.1"/>
</dbReference>
<dbReference type="Proteomes" id="UP000321080">
    <property type="component" value="Unassembled WGS sequence"/>
</dbReference>
<organism evidence="2 3">
    <name type="scientific">Seonamhaeicola maritimus</name>
    <dbReference type="NCBI Taxonomy" id="2591822"/>
    <lineage>
        <taxon>Bacteria</taxon>
        <taxon>Pseudomonadati</taxon>
        <taxon>Bacteroidota</taxon>
        <taxon>Flavobacteriia</taxon>
        <taxon>Flavobacteriales</taxon>
        <taxon>Flavobacteriaceae</taxon>
    </lineage>
</organism>
<sequence length="100" mass="11587">MIKKLPYLFLVLLISFSGYSQNYPFSLPANMEATINITSSSKEVYNNLLLGTNTHNFTTTTEKDLVNKLKPITIRFPHGLWSNWRCDVMRLFGTESIYYN</sequence>
<evidence type="ECO:0000313" key="3">
    <source>
        <dbReference type="Proteomes" id="UP000321080"/>
    </source>
</evidence>
<keyword evidence="1" id="KW-0732">Signal</keyword>
<dbReference type="AlphaFoldDB" id="A0A5C7GNH3"/>
<evidence type="ECO:0000313" key="2">
    <source>
        <dbReference type="EMBL" id="TXG39511.1"/>
    </source>
</evidence>